<dbReference type="InterPro" id="IPR039143">
    <property type="entry name" value="GNPNAT1-like"/>
</dbReference>
<feature type="domain" description="N-acetyltransferase" evidence="9">
    <location>
        <begin position="47"/>
        <end position="180"/>
    </location>
</feature>
<gene>
    <name evidence="10" type="ORF">BT63DRAFT_411535</name>
</gene>
<comment type="catalytic activity">
    <reaction evidence="8">
        <text>D-glucosamine 6-phosphate + acetyl-CoA = N-acetyl-D-glucosamine 6-phosphate + CoA + H(+)</text>
        <dbReference type="Rhea" id="RHEA:10292"/>
        <dbReference type="ChEBI" id="CHEBI:15378"/>
        <dbReference type="ChEBI" id="CHEBI:57287"/>
        <dbReference type="ChEBI" id="CHEBI:57288"/>
        <dbReference type="ChEBI" id="CHEBI:57513"/>
        <dbReference type="ChEBI" id="CHEBI:58725"/>
        <dbReference type="EC" id="2.3.1.4"/>
    </reaction>
</comment>
<dbReference type="InterPro" id="IPR000182">
    <property type="entry name" value="GNAT_dom"/>
</dbReference>
<dbReference type="AlphaFoldDB" id="A0A6A6UJ54"/>
<dbReference type="SUPFAM" id="SSF55729">
    <property type="entry name" value="Acyl-CoA N-acyltransferases (Nat)"/>
    <property type="match status" value="1"/>
</dbReference>
<keyword evidence="7 8" id="KW-0012">Acyltransferase</keyword>
<accession>A0A6A6UJ54</accession>
<evidence type="ECO:0000256" key="8">
    <source>
        <dbReference type="RuleBase" id="RU365086"/>
    </source>
</evidence>
<sequence length="180" mass="20044">MSAPASLFSDDLISPEVQSSLPEGYIARPLQRTDFQHGHLDVLRDLAVVGDITEEAWVERYDWMASCHGSYYVLVFVDTKAEPSKQIVATGTLIVERKFLFKLGLQGHIEDIAVAKGQQGKKFGVKLLSALDFVADKVGCYKNILDCSPENTGFYVKCSYEQAGQEMHRYFDAEAEKVGV</sequence>
<keyword evidence="5" id="KW-0256">Endoplasmic reticulum</keyword>
<evidence type="ECO:0000256" key="4">
    <source>
        <dbReference type="ARBA" id="ARBA00022679"/>
    </source>
</evidence>
<dbReference type="UniPathway" id="UPA00113">
    <property type="reaction ID" value="UER00529"/>
</dbReference>
<evidence type="ECO:0000256" key="7">
    <source>
        <dbReference type="ARBA" id="ARBA00023315"/>
    </source>
</evidence>
<dbReference type="Proteomes" id="UP000799302">
    <property type="component" value="Unassembled WGS sequence"/>
</dbReference>
<evidence type="ECO:0000256" key="2">
    <source>
        <dbReference type="ARBA" id="ARBA00004586"/>
    </source>
</evidence>
<dbReference type="EC" id="2.3.1.4" evidence="8"/>
<dbReference type="FunFam" id="3.40.630.30:FF:000048">
    <property type="entry name" value="Glucosamine 6-phosphate N-acetyltransferase"/>
    <property type="match status" value="1"/>
</dbReference>
<dbReference type="GO" id="GO:0006048">
    <property type="term" value="P:UDP-N-acetylglucosamine biosynthetic process"/>
    <property type="evidence" value="ECO:0007669"/>
    <property type="project" value="UniProtKB-UniRule"/>
</dbReference>
<dbReference type="Gene3D" id="3.40.630.30">
    <property type="match status" value="1"/>
</dbReference>
<comment type="subunit">
    <text evidence="3">Homodimer.</text>
</comment>
<dbReference type="PANTHER" id="PTHR13355">
    <property type="entry name" value="GLUCOSAMINE 6-PHOSPHATE N-ACETYLTRANSFERASE"/>
    <property type="match status" value="1"/>
</dbReference>
<evidence type="ECO:0000256" key="6">
    <source>
        <dbReference type="ARBA" id="ARBA00023136"/>
    </source>
</evidence>
<dbReference type="GO" id="GO:0004343">
    <property type="term" value="F:glucosamine 6-phosphate N-acetyltransferase activity"/>
    <property type="evidence" value="ECO:0007669"/>
    <property type="project" value="UniProtKB-UniRule"/>
</dbReference>
<dbReference type="PANTHER" id="PTHR13355:SF11">
    <property type="entry name" value="GLUCOSAMINE 6-PHOSPHATE N-ACETYLTRANSFERASE"/>
    <property type="match status" value="1"/>
</dbReference>
<evidence type="ECO:0000259" key="9">
    <source>
        <dbReference type="PROSITE" id="PS51186"/>
    </source>
</evidence>
<evidence type="ECO:0000313" key="11">
    <source>
        <dbReference type="Proteomes" id="UP000799302"/>
    </source>
</evidence>
<evidence type="ECO:0000313" key="10">
    <source>
        <dbReference type="EMBL" id="KAF2672252.1"/>
    </source>
</evidence>
<comment type="similarity">
    <text evidence="8">Belongs to the acetyltransferase family. GNA1 subfamily.</text>
</comment>
<evidence type="ECO:0000256" key="1">
    <source>
        <dbReference type="ARBA" id="ARBA00004184"/>
    </source>
</evidence>
<organism evidence="10 11">
    <name type="scientific">Microthyrium microscopicum</name>
    <dbReference type="NCBI Taxonomy" id="703497"/>
    <lineage>
        <taxon>Eukaryota</taxon>
        <taxon>Fungi</taxon>
        <taxon>Dikarya</taxon>
        <taxon>Ascomycota</taxon>
        <taxon>Pezizomycotina</taxon>
        <taxon>Dothideomycetes</taxon>
        <taxon>Dothideomycetes incertae sedis</taxon>
        <taxon>Microthyriales</taxon>
        <taxon>Microthyriaceae</taxon>
        <taxon>Microthyrium</taxon>
    </lineage>
</organism>
<dbReference type="EMBL" id="MU004232">
    <property type="protein sequence ID" value="KAF2672252.1"/>
    <property type="molecule type" value="Genomic_DNA"/>
</dbReference>
<keyword evidence="11" id="KW-1185">Reference proteome</keyword>
<keyword evidence="4 8" id="KW-0808">Transferase</keyword>
<dbReference type="PROSITE" id="PS51186">
    <property type="entry name" value="GNAT"/>
    <property type="match status" value="1"/>
</dbReference>
<comment type="subcellular location">
    <subcellularLocation>
        <location evidence="1">Endomembrane system</location>
        <topology evidence="1">Peripheral membrane protein</topology>
    </subcellularLocation>
    <subcellularLocation>
        <location evidence="2">Endoplasmic reticulum membrane</location>
    </subcellularLocation>
</comment>
<dbReference type="Pfam" id="PF00583">
    <property type="entry name" value="Acetyltransf_1"/>
    <property type="match status" value="1"/>
</dbReference>
<protein>
    <recommendedName>
        <fullName evidence="8">Glucosamine 6-phosphate N-acetyltransferase</fullName>
        <ecNumber evidence="8">2.3.1.4</ecNumber>
    </recommendedName>
</protein>
<evidence type="ECO:0000256" key="3">
    <source>
        <dbReference type="ARBA" id="ARBA00011738"/>
    </source>
</evidence>
<dbReference type="InterPro" id="IPR016181">
    <property type="entry name" value="Acyl_CoA_acyltransferase"/>
</dbReference>
<comment type="pathway">
    <text evidence="8">Nucleotide-sugar biosynthesis; UDP-N-acetyl-alpha-D-glucosamine biosynthesis; N-acetyl-alpha-D-glucosamine 1-phosphate from alpha-D-glucosamine 6-phosphate (route I): step 1/2.</text>
</comment>
<name>A0A6A6UJ54_9PEZI</name>
<dbReference type="OrthoDB" id="10039976at2759"/>
<keyword evidence="6" id="KW-0472">Membrane</keyword>
<evidence type="ECO:0000256" key="5">
    <source>
        <dbReference type="ARBA" id="ARBA00022824"/>
    </source>
</evidence>
<dbReference type="GO" id="GO:0005789">
    <property type="term" value="C:endoplasmic reticulum membrane"/>
    <property type="evidence" value="ECO:0007669"/>
    <property type="project" value="UniProtKB-SubCell"/>
</dbReference>
<reference evidence="10" key="1">
    <citation type="journal article" date="2020" name="Stud. Mycol.">
        <title>101 Dothideomycetes genomes: a test case for predicting lifestyles and emergence of pathogens.</title>
        <authorList>
            <person name="Haridas S."/>
            <person name="Albert R."/>
            <person name="Binder M."/>
            <person name="Bloem J."/>
            <person name="Labutti K."/>
            <person name="Salamov A."/>
            <person name="Andreopoulos B."/>
            <person name="Baker S."/>
            <person name="Barry K."/>
            <person name="Bills G."/>
            <person name="Bluhm B."/>
            <person name="Cannon C."/>
            <person name="Castanera R."/>
            <person name="Culley D."/>
            <person name="Daum C."/>
            <person name="Ezra D."/>
            <person name="Gonzalez J."/>
            <person name="Henrissat B."/>
            <person name="Kuo A."/>
            <person name="Liang C."/>
            <person name="Lipzen A."/>
            <person name="Lutzoni F."/>
            <person name="Magnuson J."/>
            <person name="Mondo S."/>
            <person name="Nolan M."/>
            <person name="Ohm R."/>
            <person name="Pangilinan J."/>
            <person name="Park H.-J."/>
            <person name="Ramirez L."/>
            <person name="Alfaro M."/>
            <person name="Sun H."/>
            <person name="Tritt A."/>
            <person name="Yoshinaga Y."/>
            <person name="Zwiers L.-H."/>
            <person name="Turgeon B."/>
            <person name="Goodwin S."/>
            <person name="Spatafora J."/>
            <person name="Crous P."/>
            <person name="Grigoriev I."/>
        </authorList>
    </citation>
    <scope>NUCLEOTIDE SEQUENCE</scope>
    <source>
        <strain evidence="10">CBS 115976</strain>
    </source>
</reference>
<proteinExistence type="inferred from homology"/>